<keyword evidence="2" id="KW-0597">Phosphoprotein</keyword>
<evidence type="ECO:0000256" key="9">
    <source>
        <dbReference type="ARBA" id="ARBA00023170"/>
    </source>
</evidence>
<keyword evidence="4 11" id="KW-0812">Transmembrane</keyword>
<evidence type="ECO:0000256" key="1">
    <source>
        <dbReference type="ARBA" id="ARBA00004167"/>
    </source>
</evidence>
<dbReference type="FunFam" id="1.10.510.10:FF:000480">
    <property type="entry name" value="Pollen receptor-like kinase 1"/>
    <property type="match status" value="1"/>
</dbReference>
<dbReference type="OrthoDB" id="418615at2759"/>
<comment type="subcellular location">
    <subcellularLocation>
        <location evidence="1">Membrane</location>
        <topology evidence="1">Single-pass membrane protein</topology>
    </subcellularLocation>
</comment>
<dbReference type="Pfam" id="PF00560">
    <property type="entry name" value="LRR_1"/>
    <property type="match status" value="1"/>
</dbReference>
<dbReference type="InterPro" id="IPR011009">
    <property type="entry name" value="Kinase-like_dom_sf"/>
</dbReference>
<dbReference type="Pfam" id="PF08263">
    <property type="entry name" value="LRRNT_2"/>
    <property type="match status" value="1"/>
</dbReference>
<keyword evidence="5" id="KW-0732">Signal</keyword>
<dbReference type="Gene3D" id="3.30.200.20">
    <property type="entry name" value="Phosphorylase Kinase, domain 1"/>
    <property type="match status" value="1"/>
</dbReference>
<evidence type="ECO:0000256" key="3">
    <source>
        <dbReference type="ARBA" id="ARBA00022614"/>
    </source>
</evidence>
<dbReference type="InterPro" id="IPR000719">
    <property type="entry name" value="Prot_kinase_dom"/>
</dbReference>
<dbReference type="InterPro" id="IPR013210">
    <property type="entry name" value="LRR_N_plant-typ"/>
</dbReference>
<dbReference type="PANTHER" id="PTHR48007">
    <property type="entry name" value="LEUCINE-RICH REPEAT RECEPTOR-LIKE PROTEIN KINASE PXC1"/>
    <property type="match status" value="1"/>
</dbReference>
<dbReference type="GO" id="GO:0016020">
    <property type="term" value="C:membrane"/>
    <property type="evidence" value="ECO:0007669"/>
    <property type="project" value="UniProtKB-SubCell"/>
</dbReference>
<dbReference type="PROSITE" id="PS50011">
    <property type="entry name" value="PROTEIN_KINASE_DOM"/>
    <property type="match status" value="1"/>
</dbReference>
<dbReference type="InterPro" id="IPR032675">
    <property type="entry name" value="LRR_dom_sf"/>
</dbReference>
<dbReference type="Pfam" id="PF13855">
    <property type="entry name" value="LRR_8"/>
    <property type="match status" value="1"/>
</dbReference>
<evidence type="ECO:0000256" key="5">
    <source>
        <dbReference type="ARBA" id="ARBA00022729"/>
    </source>
</evidence>
<proteinExistence type="predicted"/>
<accession>A0A834XEW2</accession>
<reference evidence="13" key="1">
    <citation type="submission" date="2020-09" db="EMBL/GenBank/DDBJ databases">
        <title>Genome-Enabled Discovery of Anthraquinone Biosynthesis in Senna tora.</title>
        <authorList>
            <person name="Kang S.-H."/>
            <person name="Pandey R.P."/>
            <person name="Lee C.-M."/>
            <person name="Sim J.-S."/>
            <person name="Jeong J.-T."/>
            <person name="Choi B.-S."/>
            <person name="Jung M."/>
            <person name="Ginzburg D."/>
            <person name="Zhao K."/>
            <person name="Won S.Y."/>
            <person name="Oh T.-J."/>
            <person name="Yu Y."/>
            <person name="Kim N.-H."/>
            <person name="Lee O.R."/>
            <person name="Lee T.-H."/>
            <person name="Bashyal P."/>
            <person name="Kim T.-S."/>
            <person name="Lee W.-H."/>
            <person name="Kawkins C."/>
            <person name="Kim C.-K."/>
            <person name="Kim J.S."/>
            <person name="Ahn B.O."/>
            <person name="Rhee S.Y."/>
            <person name="Sohng J.K."/>
        </authorList>
    </citation>
    <scope>NUCLEOTIDE SEQUENCE</scope>
    <source>
        <tissue evidence="13">Leaf</tissue>
    </source>
</reference>
<dbReference type="InterPro" id="IPR001245">
    <property type="entry name" value="Ser-Thr/Tyr_kinase_cat_dom"/>
</dbReference>
<organism evidence="13 14">
    <name type="scientific">Senna tora</name>
    <dbReference type="NCBI Taxonomy" id="362788"/>
    <lineage>
        <taxon>Eukaryota</taxon>
        <taxon>Viridiplantae</taxon>
        <taxon>Streptophyta</taxon>
        <taxon>Embryophyta</taxon>
        <taxon>Tracheophyta</taxon>
        <taxon>Spermatophyta</taxon>
        <taxon>Magnoliopsida</taxon>
        <taxon>eudicotyledons</taxon>
        <taxon>Gunneridae</taxon>
        <taxon>Pentapetalae</taxon>
        <taxon>rosids</taxon>
        <taxon>fabids</taxon>
        <taxon>Fabales</taxon>
        <taxon>Fabaceae</taxon>
        <taxon>Caesalpinioideae</taxon>
        <taxon>Cassia clade</taxon>
        <taxon>Senna</taxon>
    </lineage>
</organism>
<evidence type="ECO:0000256" key="4">
    <source>
        <dbReference type="ARBA" id="ARBA00022692"/>
    </source>
</evidence>
<dbReference type="Gene3D" id="1.10.510.10">
    <property type="entry name" value="Transferase(Phosphotransferase) domain 1"/>
    <property type="match status" value="1"/>
</dbReference>
<evidence type="ECO:0000313" key="14">
    <source>
        <dbReference type="Proteomes" id="UP000634136"/>
    </source>
</evidence>
<keyword evidence="13" id="KW-0808">Transferase</keyword>
<dbReference type="GO" id="GO:0005524">
    <property type="term" value="F:ATP binding"/>
    <property type="evidence" value="ECO:0007669"/>
    <property type="project" value="InterPro"/>
</dbReference>
<dbReference type="Proteomes" id="UP000634136">
    <property type="component" value="Unassembled WGS sequence"/>
</dbReference>
<dbReference type="SUPFAM" id="SSF52058">
    <property type="entry name" value="L domain-like"/>
    <property type="match status" value="1"/>
</dbReference>
<keyword evidence="14" id="KW-1185">Reference proteome</keyword>
<evidence type="ECO:0000313" key="13">
    <source>
        <dbReference type="EMBL" id="KAF7843109.1"/>
    </source>
</evidence>
<dbReference type="GO" id="GO:0004672">
    <property type="term" value="F:protein kinase activity"/>
    <property type="evidence" value="ECO:0007669"/>
    <property type="project" value="InterPro"/>
</dbReference>
<dbReference type="InterPro" id="IPR046959">
    <property type="entry name" value="PRK1-6/SRF4-like"/>
</dbReference>
<dbReference type="InterPro" id="IPR001611">
    <property type="entry name" value="Leu-rich_rpt"/>
</dbReference>
<evidence type="ECO:0000256" key="8">
    <source>
        <dbReference type="ARBA" id="ARBA00023136"/>
    </source>
</evidence>
<evidence type="ECO:0000256" key="11">
    <source>
        <dbReference type="SAM" id="Phobius"/>
    </source>
</evidence>
<dbReference type="PANTHER" id="PTHR48007:SF19">
    <property type="entry name" value="POLLEN RECEPTOR-LIKE KINASE 5"/>
    <property type="match status" value="1"/>
</dbReference>
<dbReference type="EMBL" id="JAAIUW010000001">
    <property type="protein sequence ID" value="KAF7843109.1"/>
    <property type="molecule type" value="Genomic_DNA"/>
</dbReference>
<feature type="transmembrane region" description="Helical" evidence="11">
    <location>
        <begin position="12"/>
        <end position="32"/>
    </location>
</feature>
<gene>
    <name evidence="13" type="ORF">G2W53_000014</name>
</gene>
<keyword evidence="8 11" id="KW-0472">Membrane</keyword>
<keyword evidence="13" id="KW-0418">Kinase</keyword>
<evidence type="ECO:0000256" key="10">
    <source>
        <dbReference type="ARBA" id="ARBA00023180"/>
    </source>
</evidence>
<keyword evidence="3" id="KW-0433">Leucine-rich repeat</keyword>
<evidence type="ECO:0000256" key="6">
    <source>
        <dbReference type="ARBA" id="ARBA00022737"/>
    </source>
</evidence>
<comment type="caution">
    <text evidence="13">The sequence shown here is derived from an EMBL/GenBank/DDBJ whole genome shotgun (WGS) entry which is preliminary data.</text>
</comment>
<feature type="transmembrane region" description="Helical" evidence="11">
    <location>
        <begin position="266"/>
        <end position="287"/>
    </location>
</feature>
<feature type="domain" description="Protein kinase" evidence="12">
    <location>
        <begin position="371"/>
        <end position="645"/>
    </location>
</feature>
<evidence type="ECO:0000256" key="7">
    <source>
        <dbReference type="ARBA" id="ARBA00022989"/>
    </source>
</evidence>
<evidence type="ECO:0000256" key="2">
    <source>
        <dbReference type="ARBA" id="ARBA00022553"/>
    </source>
</evidence>
<name>A0A834XEW2_9FABA</name>
<sequence length="668" mass="74423">MGAHAALPVRVPAALFFLILFSSLLPISFCGLSDDANALLKFKHALQIGDSDPLSSWEPHINNKPPCFGDAANWVGIFCFNNTVWGFRLENMGLQGNIDIPSLASMPHLRSISFMNNSFSGPFPNFNLLRNLKSLYLSFNHFSGPLPDDAFKSMNMLKKVYLSDNEFTGHIPSSLASLPNLLILRLDANKFYGSIPDFRSPSLKKVNFSNNDFEGPIPTNLTTFNTSSFEGNKRLCGAPLPNSCPPGTLSLAGMDYDTAKTSILKILLIFLLTLLIIVVIVAAIVIARLRSNQACSHHDSSVTMFQSQASNRYAPPAFVKTKSIAEHEQQQVMGDQSGSQPQVQYSKKGETGRLTFLLPERRKFDLQDLLKASAEILGSASFGSSYKAVMRDNQAVVVKRYKHMNNVPRDEFCEHMTRLASLSHPNLLPPVAYYYRKEEKLILSDFVNKGCLASSLHGNHNYEKPCLDWPTRLKIVKGIAKGLSYLYNALPSLVVPHGHLKSSNVLLDESYEPLLTDYALIPVINLDHAQQIMMPYKSPEYAQLGRITKKTDVWSLGIVILEILTGKFPENYLTLRHDTNSDIASWVNTMITEKRTGEVFDVDMGGVENSKSELLKLLKIGLSCCEENVERRLDIKEALDQIQQLKDSESDADYSLTITSEPDGFRAI</sequence>
<evidence type="ECO:0000259" key="12">
    <source>
        <dbReference type="PROSITE" id="PS50011"/>
    </source>
</evidence>
<keyword evidence="10" id="KW-0325">Glycoprotein</keyword>
<dbReference type="Pfam" id="PF07714">
    <property type="entry name" value="PK_Tyr_Ser-Thr"/>
    <property type="match status" value="1"/>
</dbReference>
<dbReference type="FunFam" id="3.80.10.10:FF:000041">
    <property type="entry name" value="LRR receptor-like serine/threonine-protein kinase ERECTA"/>
    <property type="match status" value="1"/>
</dbReference>
<keyword evidence="6" id="KW-0677">Repeat</keyword>
<keyword evidence="9 13" id="KW-0675">Receptor</keyword>
<dbReference type="AlphaFoldDB" id="A0A834XEW2"/>
<dbReference type="SUPFAM" id="SSF56112">
    <property type="entry name" value="Protein kinase-like (PK-like)"/>
    <property type="match status" value="1"/>
</dbReference>
<dbReference type="Gene3D" id="3.80.10.10">
    <property type="entry name" value="Ribonuclease Inhibitor"/>
    <property type="match status" value="2"/>
</dbReference>
<keyword evidence="7 11" id="KW-1133">Transmembrane helix</keyword>
<protein>
    <submittedName>
        <fullName evidence="13">Pollen receptor-like kinase 4</fullName>
    </submittedName>
</protein>